<dbReference type="Pfam" id="PF00571">
    <property type="entry name" value="CBS"/>
    <property type="match status" value="1"/>
</dbReference>
<name>A0A7R9Q592_9ACAR</name>
<dbReference type="GO" id="GO:0032026">
    <property type="term" value="P:response to magnesium ion"/>
    <property type="evidence" value="ECO:0007669"/>
    <property type="project" value="UniProtKB-ARBA"/>
</dbReference>
<dbReference type="EMBL" id="CAJPIZ010010385">
    <property type="protein sequence ID" value="CAG2112504.1"/>
    <property type="molecule type" value="Genomic_DNA"/>
</dbReference>
<evidence type="ECO:0000259" key="12">
    <source>
        <dbReference type="PROSITE" id="PS50042"/>
    </source>
</evidence>
<keyword evidence="16" id="KW-1185">Reference proteome</keyword>
<evidence type="ECO:0000256" key="7">
    <source>
        <dbReference type="ARBA" id="ARBA00023136"/>
    </source>
</evidence>
<dbReference type="SUPFAM" id="SSF54631">
    <property type="entry name" value="CBS-domain pair"/>
    <property type="match status" value="1"/>
</dbReference>
<dbReference type="PROSITE" id="PS51846">
    <property type="entry name" value="CNNM"/>
    <property type="match status" value="1"/>
</dbReference>
<feature type="transmembrane region" description="Helical" evidence="11">
    <location>
        <begin position="354"/>
        <end position="372"/>
    </location>
</feature>
<keyword evidence="3 9" id="KW-0812">Transmembrane</keyword>
<dbReference type="PROSITE" id="PS51371">
    <property type="entry name" value="CBS"/>
    <property type="match status" value="2"/>
</dbReference>
<dbReference type="GO" id="GO:0040018">
    <property type="term" value="P:positive regulation of multicellular organism growth"/>
    <property type="evidence" value="ECO:0007669"/>
    <property type="project" value="UniProtKB-ARBA"/>
</dbReference>
<dbReference type="CDD" id="cd04590">
    <property type="entry name" value="CBS_pair_CorC_HlyC_assoc"/>
    <property type="match status" value="1"/>
</dbReference>
<dbReference type="InterPro" id="IPR046342">
    <property type="entry name" value="CBS_dom_sf"/>
</dbReference>
<dbReference type="PANTHER" id="PTHR12064:SF94">
    <property type="entry name" value="UNEXTENDED PROTEIN"/>
    <property type="match status" value="1"/>
</dbReference>
<evidence type="ECO:0000256" key="5">
    <source>
        <dbReference type="ARBA" id="ARBA00022989"/>
    </source>
</evidence>
<gene>
    <name evidence="15" type="ORF">OSB1V03_LOCUS12479</name>
</gene>
<evidence type="ECO:0000313" key="16">
    <source>
        <dbReference type="Proteomes" id="UP000759131"/>
    </source>
</evidence>
<evidence type="ECO:0000256" key="2">
    <source>
        <dbReference type="ARBA" id="ARBA00010484"/>
    </source>
</evidence>
<dbReference type="AlphaFoldDB" id="A0A7R9Q592"/>
<dbReference type="Pfam" id="PF01595">
    <property type="entry name" value="CNNM"/>
    <property type="match status" value="1"/>
</dbReference>
<feature type="transmembrane region" description="Helical" evidence="11">
    <location>
        <begin position="327"/>
        <end position="348"/>
    </location>
</feature>
<dbReference type="InterPro" id="IPR018490">
    <property type="entry name" value="cNMP-bd_dom_sf"/>
</dbReference>
<dbReference type="GO" id="GO:0008340">
    <property type="term" value="P:determination of adult lifespan"/>
    <property type="evidence" value="ECO:0007669"/>
    <property type="project" value="UniProtKB-ARBA"/>
</dbReference>
<dbReference type="InterPro" id="IPR000644">
    <property type="entry name" value="CBS_dom"/>
</dbReference>
<reference evidence="15" key="1">
    <citation type="submission" date="2020-11" db="EMBL/GenBank/DDBJ databases">
        <authorList>
            <person name="Tran Van P."/>
        </authorList>
    </citation>
    <scope>NUCLEOTIDE SEQUENCE</scope>
</reference>
<feature type="domain" description="Cyclic nucleotide-binding" evidence="12">
    <location>
        <begin position="664"/>
        <end position="739"/>
    </location>
</feature>
<dbReference type="GO" id="GO:0010960">
    <property type="term" value="P:magnesium ion homeostasis"/>
    <property type="evidence" value="ECO:0007669"/>
    <property type="project" value="InterPro"/>
</dbReference>
<feature type="transmembrane region" description="Helical" evidence="11">
    <location>
        <begin position="384"/>
        <end position="404"/>
    </location>
</feature>
<evidence type="ECO:0000256" key="1">
    <source>
        <dbReference type="ARBA" id="ARBA00004554"/>
    </source>
</evidence>
<dbReference type="PROSITE" id="PS50042">
    <property type="entry name" value="CNMP_BINDING_3"/>
    <property type="match status" value="1"/>
</dbReference>
<feature type="region of interest" description="Disordered" evidence="10">
    <location>
        <begin position="67"/>
        <end position="107"/>
    </location>
</feature>
<dbReference type="InterPro" id="IPR045095">
    <property type="entry name" value="ACDP"/>
</dbReference>
<dbReference type="Gene3D" id="3.10.580.10">
    <property type="entry name" value="CBS-domain"/>
    <property type="match status" value="1"/>
</dbReference>
<feature type="domain" description="CNNM transmembrane" evidence="14">
    <location>
        <begin position="265"/>
        <end position="444"/>
    </location>
</feature>
<feature type="transmembrane region" description="Helical" evidence="11">
    <location>
        <begin position="269"/>
        <end position="296"/>
    </location>
</feature>
<accession>A0A7R9Q592</accession>
<organism evidence="15">
    <name type="scientific">Medioppia subpectinata</name>
    <dbReference type="NCBI Taxonomy" id="1979941"/>
    <lineage>
        <taxon>Eukaryota</taxon>
        <taxon>Metazoa</taxon>
        <taxon>Ecdysozoa</taxon>
        <taxon>Arthropoda</taxon>
        <taxon>Chelicerata</taxon>
        <taxon>Arachnida</taxon>
        <taxon>Acari</taxon>
        <taxon>Acariformes</taxon>
        <taxon>Sarcoptiformes</taxon>
        <taxon>Oribatida</taxon>
        <taxon>Brachypylina</taxon>
        <taxon>Oppioidea</taxon>
        <taxon>Oppiidae</taxon>
        <taxon>Medioppia</taxon>
    </lineage>
</organism>
<evidence type="ECO:0000259" key="14">
    <source>
        <dbReference type="PROSITE" id="PS51846"/>
    </source>
</evidence>
<keyword evidence="7 9" id="KW-0472">Membrane</keyword>
<evidence type="ECO:0000259" key="13">
    <source>
        <dbReference type="PROSITE" id="PS51371"/>
    </source>
</evidence>
<evidence type="ECO:0000256" key="8">
    <source>
        <dbReference type="PROSITE-ProRule" id="PRU00703"/>
    </source>
</evidence>
<evidence type="ECO:0000256" key="9">
    <source>
        <dbReference type="PROSITE-ProRule" id="PRU01193"/>
    </source>
</evidence>
<comment type="subcellular location">
    <subcellularLocation>
        <location evidence="1">Basolateral cell membrane</location>
        <topology evidence="1">Multi-pass membrane protein</topology>
    </subcellularLocation>
</comment>
<dbReference type="GO" id="GO:0022857">
    <property type="term" value="F:transmembrane transporter activity"/>
    <property type="evidence" value="ECO:0007669"/>
    <property type="project" value="TreeGrafter"/>
</dbReference>
<proteinExistence type="inferred from homology"/>
<dbReference type="GO" id="GO:1905941">
    <property type="term" value="P:positive regulation of gonad development"/>
    <property type="evidence" value="ECO:0007669"/>
    <property type="project" value="UniProtKB-ARBA"/>
</dbReference>
<comment type="similarity">
    <text evidence="2">Belongs to the ACDP family.</text>
</comment>
<dbReference type="PANTHER" id="PTHR12064">
    <property type="entry name" value="METAL TRANSPORTER CNNM"/>
    <property type="match status" value="1"/>
</dbReference>
<keyword evidence="5 9" id="KW-1133">Transmembrane helix</keyword>
<dbReference type="GO" id="GO:0015693">
    <property type="term" value="P:magnesium ion transport"/>
    <property type="evidence" value="ECO:0007669"/>
    <property type="project" value="UniProtKB-ARBA"/>
</dbReference>
<dbReference type="InterPro" id="IPR000595">
    <property type="entry name" value="cNMP-bd_dom"/>
</dbReference>
<evidence type="ECO:0000313" key="15">
    <source>
        <dbReference type="EMBL" id="CAD7632074.1"/>
    </source>
</evidence>
<dbReference type="SUPFAM" id="SSF51206">
    <property type="entry name" value="cAMP-binding domain-like"/>
    <property type="match status" value="1"/>
</dbReference>
<sequence length="775" mass="86339">MSKSRANTSGRYYRDPNRDRNYRRNYTVLKGVQYAAVIAIVLGVQYQPCVHSFTLFSHLFNDDNHTDSTGAAAQRHPLDGHHRYDDGLATAGRPVGRGGVTTASTDRQPFRRLTRAVPTRASVSYAAVGDVVDQPVVYGFRLEGADSDQWFNMDTRNTILKASTEVDVRLYGAHLNHTSATLAVGFTTQSPPTSGSAACRPNTEHQFRVTASDSHVAVGVGIKLATDGTYFVCYTGVADSPTADASFVYIPGSEHTYQLVKVEGPLIPLWLQALLLVLLLCMSGLFSGLNLGLMALDKNELKVIERCGTEQEKQYAKQITPVRKRGNYLLCTLLLGNVLVNSTLTILLDDLTSGIVAVVASTLSIVVFGEIIPQALCSRHGLAVGARTVYLTYLFMVLTFPLSYPISKVLDKVLGEEIGNVYDRERLMEYIRVTKDHNRLDADEVNIISGALKLSKMKVVEIMTQIQDVFMLSYNTVLNFEAMNTINSQGYSRVPVYEGDRNNVVGILHAKDLAFTDPDNNMPIKALIEFYKHPLYFVYEDVTLDVMLNEFKQGKSHMAFVRKIIDDGINDPVYELAGVVTLEDVIEELIQAEINDETDVISDNRRKQKRKEAVNRPNYSDFMKLGGGSGHETKQLTSQLALAAYRYLSTFVDPFTPEFLTETVLKRLMSQKIYREIKVKPNVQFDNVDKVPADKRLYTYGKAADYFILILDGRVRVIIGKEQHSYECGAFQIFGVSALKVASADDKVAKSTSMGRLSITEVWSRCREMDALSGR</sequence>
<protein>
    <recommendedName>
        <fullName evidence="17">Metal transporter CNNM2</fullName>
    </recommendedName>
</protein>
<dbReference type="GO" id="GO:0016323">
    <property type="term" value="C:basolateral plasma membrane"/>
    <property type="evidence" value="ECO:0007669"/>
    <property type="project" value="UniProtKB-SubCell"/>
</dbReference>
<evidence type="ECO:0000256" key="4">
    <source>
        <dbReference type="ARBA" id="ARBA00022737"/>
    </source>
</evidence>
<dbReference type="EMBL" id="OC864960">
    <property type="protein sequence ID" value="CAD7632074.1"/>
    <property type="molecule type" value="Genomic_DNA"/>
</dbReference>
<dbReference type="Pfam" id="PF25562">
    <property type="entry name" value="CNBH_CNNM2_C"/>
    <property type="match status" value="1"/>
</dbReference>
<evidence type="ECO:0008006" key="17">
    <source>
        <dbReference type="Google" id="ProtNLM"/>
    </source>
</evidence>
<feature type="domain" description="CBS" evidence="13">
    <location>
        <begin position="531"/>
        <end position="597"/>
    </location>
</feature>
<dbReference type="InterPro" id="IPR002550">
    <property type="entry name" value="CNNM"/>
</dbReference>
<dbReference type="InterPro" id="IPR044751">
    <property type="entry name" value="Ion_transp-like_CBS"/>
</dbReference>
<evidence type="ECO:0000256" key="3">
    <source>
        <dbReference type="ARBA" id="ARBA00022692"/>
    </source>
</evidence>
<evidence type="ECO:0000256" key="10">
    <source>
        <dbReference type="SAM" id="MobiDB-lite"/>
    </source>
</evidence>
<keyword evidence="6 8" id="KW-0129">CBS domain</keyword>
<evidence type="ECO:0000256" key="6">
    <source>
        <dbReference type="ARBA" id="ARBA00023122"/>
    </source>
</evidence>
<feature type="compositionally biased region" description="Basic and acidic residues" evidence="10">
    <location>
        <begin position="76"/>
        <end position="86"/>
    </location>
</feature>
<evidence type="ECO:0000256" key="11">
    <source>
        <dbReference type="SAM" id="Phobius"/>
    </source>
</evidence>
<dbReference type="OrthoDB" id="5353557at2759"/>
<feature type="domain" description="CBS" evidence="13">
    <location>
        <begin position="463"/>
        <end position="524"/>
    </location>
</feature>
<dbReference type="FunFam" id="3.10.580.10:FF:000006">
    <property type="entry name" value="DUF21 and CBS domain protein"/>
    <property type="match status" value="1"/>
</dbReference>
<dbReference type="Proteomes" id="UP000759131">
    <property type="component" value="Unassembled WGS sequence"/>
</dbReference>
<keyword evidence="4" id="KW-0677">Repeat</keyword>